<dbReference type="AlphaFoldDB" id="A0A1T4Q272"/>
<dbReference type="RefSeq" id="WP_078926334.1">
    <property type="nucleotide sequence ID" value="NZ_FUXB01000009.1"/>
</dbReference>
<dbReference type="GeneID" id="70581579"/>
<organism evidence="1 2">
    <name type="scientific">Vibrio cincinnatiensis DSM 19608</name>
    <dbReference type="NCBI Taxonomy" id="1123491"/>
    <lineage>
        <taxon>Bacteria</taxon>
        <taxon>Pseudomonadati</taxon>
        <taxon>Pseudomonadota</taxon>
        <taxon>Gammaproteobacteria</taxon>
        <taxon>Vibrionales</taxon>
        <taxon>Vibrionaceae</taxon>
        <taxon>Vibrio</taxon>
    </lineage>
</organism>
<protein>
    <submittedName>
        <fullName evidence="1">Uncharacterized protein</fullName>
    </submittedName>
</protein>
<gene>
    <name evidence="1" type="ORF">SAMN02745782_01950</name>
</gene>
<proteinExistence type="predicted"/>
<dbReference type="EMBL" id="FUXB01000009">
    <property type="protein sequence ID" value="SJZ97637.1"/>
    <property type="molecule type" value="Genomic_DNA"/>
</dbReference>
<accession>A0A1T4Q272</accession>
<dbReference type="Proteomes" id="UP000190834">
    <property type="component" value="Unassembled WGS sequence"/>
</dbReference>
<keyword evidence="2" id="KW-1185">Reference proteome</keyword>
<name>A0A1T4Q272_VIBCI</name>
<evidence type="ECO:0000313" key="1">
    <source>
        <dbReference type="EMBL" id="SJZ97637.1"/>
    </source>
</evidence>
<reference evidence="2" key="1">
    <citation type="submission" date="2017-02" db="EMBL/GenBank/DDBJ databases">
        <authorList>
            <person name="Varghese N."/>
            <person name="Submissions S."/>
        </authorList>
    </citation>
    <scope>NUCLEOTIDE SEQUENCE [LARGE SCALE GENOMIC DNA]</scope>
    <source>
        <strain evidence="2">DSM 19608</strain>
    </source>
</reference>
<sequence length="255" mass="29232">MGSKTIFDEWDINSEYFTTVVRENPSLRGMILGYIAERKLKDIFISSGETTNHRKEDDHDRTKKGDLTLNYKGYEIVLEVKSLQTNQIKIQAPDGSWIPMIIKKSVGRKPSKGFNKNGTPKIGQIIYKYVPNPDFLAFSDEYRLNATYMGAFQCDASDRRKIELDNGKIVNTTLLKVGEFDVIAAGIFSFRNKWEFGFALNEDLPRSSRYGENSSHLIASLVQITYPLEKPFVSDPFEIFERVITKRKASLLDEY</sequence>
<evidence type="ECO:0000313" key="2">
    <source>
        <dbReference type="Proteomes" id="UP000190834"/>
    </source>
</evidence>
<dbReference type="OrthoDB" id="9803379at2"/>